<feature type="chain" id="PRO_5029825082" description="Ig-like domain-containing protein" evidence="1">
    <location>
        <begin position="28"/>
        <end position="141"/>
    </location>
</feature>
<dbReference type="InterPro" id="IPR013783">
    <property type="entry name" value="Ig-like_fold"/>
</dbReference>
<dbReference type="SUPFAM" id="SSF48726">
    <property type="entry name" value="Immunoglobulin"/>
    <property type="match status" value="1"/>
</dbReference>
<reference evidence="3" key="2">
    <citation type="submission" date="2025-08" db="UniProtKB">
        <authorList>
            <consortium name="Ensembl"/>
        </authorList>
    </citation>
    <scope>IDENTIFICATION</scope>
</reference>
<keyword evidence="1" id="KW-0732">Signal</keyword>
<organism evidence="3 4">
    <name type="scientific">Sarcophilus harrisii</name>
    <name type="common">Tasmanian devil</name>
    <name type="synonym">Sarcophilus laniarius</name>
    <dbReference type="NCBI Taxonomy" id="9305"/>
    <lineage>
        <taxon>Eukaryota</taxon>
        <taxon>Metazoa</taxon>
        <taxon>Chordata</taxon>
        <taxon>Craniata</taxon>
        <taxon>Vertebrata</taxon>
        <taxon>Euteleostomi</taxon>
        <taxon>Mammalia</taxon>
        <taxon>Metatheria</taxon>
        <taxon>Dasyuromorphia</taxon>
        <taxon>Dasyuridae</taxon>
        <taxon>Sarcophilus</taxon>
    </lineage>
</organism>
<feature type="signal peptide" evidence="1">
    <location>
        <begin position="1"/>
        <end position="27"/>
    </location>
</feature>
<protein>
    <recommendedName>
        <fullName evidence="2">Ig-like domain-containing protein</fullName>
    </recommendedName>
</protein>
<evidence type="ECO:0000313" key="3">
    <source>
        <dbReference type="Ensembl" id="ENSSHAP00000028144.1"/>
    </source>
</evidence>
<dbReference type="InterPro" id="IPR036179">
    <property type="entry name" value="Ig-like_dom_sf"/>
</dbReference>
<dbReference type="Pfam" id="PF07686">
    <property type="entry name" value="V-set"/>
    <property type="match status" value="1"/>
</dbReference>
<dbReference type="SMART" id="SM00406">
    <property type="entry name" value="IGv"/>
    <property type="match status" value="1"/>
</dbReference>
<dbReference type="GeneTree" id="ENSGT00940000153770"/>
<dbReference type="InterPro" id="IPR007110">
    <property type="entry name" value="Ig-like_dom"/>
</dbReference>
<dbReference type="InterPro" id="IPR013106">
    <property type="entry name" value="Ig_V-set"/>
</dbReference>
<name>A0A7N4NUE8_SARHA</name>
<dbReference type="PANTHER" id="PTHR23267">
    <property type="entry name" value="IMMUNOGLOBULIN LIGHT CHAIN"/>
    <property type="match status" value="1"/>
</dbReference>
<dbReference type="FunFam" id="2.60.40.10:FF:001230">
    <property type="entry name" value="Immunoglobulin kappa variable 8-16"/>
    <property type="match status" value="1"/>
</dbReference>
<reference evidence="3 4" key="1">
    <citation type="journal article" date="2011" name="Proc. Natl. Acad. Sci. U.S.A.">
        <title>Genetic diversity and population structure of the endangered marsupial Sarcophilus harrisii (Tasmanian devil).</title>
        <authorList>
            <person name="Miller W."/>
            <person name="Hayes V.M."/>
            <person name="Ratan A."/>
            <person name="Petersen D.C."/>
            <person name="Wittekindt N.E."/>
            <person name="Miller J."/>
            <person name="Walenz B."/>
            <person name="Knight J."/>
            <person name="Qi J."/>
            <person name="Zhao F."/>
            <person name="Wang Q."/>
            <person name="Bedoya-Reina O.C."/>
            <person name="Katiyar N."/>
            <person name="Tomsho L.P."/>
            <person name="Kasson L.M."/>
            <person name="Hardie R.A."/>
            <person name="Woodbridge P."/>
            <person name="Tindall E.A."/>
            <person name="Bertelsen M.F."/>
            <person name="Dixon D."/>
            <person name="Pyecroft S."/>
            <person name="Helgen K.M."/>
            <person name="Lesk A.M."/>
            <person name="Pringle T.H."/>
            <person name="Patterson N."/>
            <person name="Zhang Y."/>
            <person name="Kreiss A."/>
            <person name="Woods G.M."/>
            <person name="Jones M.E."/>
            <person name="Schuster S.C."/>
        </authorList>
    </citation>
    <scope>NUCLEOTIDE SEQUENCE [LARGE SCALE GENOMIC DNA]</scope>
</reference>
<evidence type="ECO:0000256" key="1">
    <source>
        <dbReference type="SAM" id="SignalP"/>
    </source>
</evidence>
<evidence type="ECO:0000313" key="4">
    <source>
        <dbReference type="Proteomes" id="UP000007648"/>
    </source>
</evidence>
<evidence type="ECO:0000259" key="2">
    <source>
        <dbReference type="PROSITE" id="PS50835"/>
    </source>
</evidence>
<dbReference type="SMART" id="SM00409">
    <property type="entry name" value="IG"/>
    <property type="match status" value="1"/>
</dbReference>
<accession>A0A7N4NUE8</accession>
<dbReference type="InParanoid" id="A0A7N4NUE8"/>
<dbReference type="AlphaFoldDB" id="A0A7N4NUE8"/>
<sequence length="141" mass="15438">MSFGSFERSSLAQLLWLLVFFIQDSRGQFIVTQTPESMTVSPGDHVTIQCRTNFGVGTSIAWYQQKPRQAPKLLIFGTSALASGASTRFQGSGSRLYFFLTIGGVAAEDAGVYYCQQHYSRPLTVIQTQTGTSLSAQTFCS</sequence>
<feature type="domain" description="Ig-like" evidence="2">
    <location>
        <begin position="29"/>
        <end position="135"/>
    </location>
</feature>
<proteinExistence type="predicted"/>
<dbReference type="Gene3D" id="2.60.40.10">
    <property type="entry name" value="Immunoglobulins"/>
    <property type="match status" value="1"/>
</dbReference>
<dbReference type="PROSITE" id="PS50835">
    <property type="entry name" value="IG_LIKE"/>
    <property type="match status" value="1"/>
</dbReference>
<dbReference type="Ensembl" id="ENSSHAT00000040756.1">
    <property type="protein sequence ID" value="ENSSHAP00000028144.1"/>
    <property type="gene ID" value="ENSSHAG00000027469.1"/>
</dbReference>
<dbReference type="InterPro" id="IPR050150">
    <property type="entry name" value="IgV_Light_Chain"/>
</dbReference>
<dbReference type="Proteomes" id="UP000007648">
    <property type="component" value="Unassembled WGS sequence"/>
</dbReference>
<keyword evidence="4" id="KW-1185">Reference proteome</keyword>
<dbReference type="InterPro" id="IPR003599">
    <property type="entry name" value="Ig_sub"/>
</dbReference>
<reference evidence="3" key="3">
    <citation type="submission" date="2025-09" db="UniProtKB">
        <authorList>
            <consortium name="Ensembl"/>
        </authorList>
    </citation>
    <scope>IDENTIFICATION</scope>
</reference>